<dbReference type="PANTHER" id="PTHR31806">
    <property type="entry name" value="PURINE-CYTOSINE PERMEASE FCY2-RELATED"/>
    <property type="match status" value="1"/>
</dbReference>
<feature type="transmembrane region" description="Helical" evidence="9">
    <location>
        <begin position="149"/>
        <end position="170"/>
    </location>
</feature>
<evidence type="ECO:0000256" key="7">
    <source>
        <dbReference type="PIRNR" id="PIRNR002744"/>
    </source>
</evidence>
<feature type="transmembrane region" description="Helical" evidence="9">
    <location>
        <begin position="361"/>
        <end position="382"/>
    </location>
</feature>
<organism evidence="10 11">
    <name type="scientific">Actinomadura madurae</name>
    <dbReference type="NCBI Taxonomy" id="1993"/>
    <lineage>
        <taxon>Bacteria</taxon>
        <taxon>Bacillati</taxon>
        <taxon>Actinomycetota</taxon>
        <taxon>Actinomycetes</taxon>
        <taxon>Streptosporangiales</taxon>
        <taxon>Thermomonosporaceae</taxon>
        <taxon>Actinomadura</taxon>
    </lineage>
</organism>
<feature type="transmembrane region" description="Helical" evidence="9">
    <location>
        <begin position="248"/>
        <end position="274"/>
    </location>
</feature>
<evidence type="ECO:0000313" key="10">
    <source>
        <dbReference type="EMBL" id="SFO36860.1"/>
    </source>
</evidence>
<evidence type="ECO:0000256" key="8">
    <source>
        <dbReference type="SAM" id="MobiDB-lite"/>
    </source>
</evidence>
<dbReference type="EMBL" id="FOVH01000005">
    <property type="protein sequence ID" value="SFO36860.1"/>
    <property type="molecule type" value="Genomic_DNA"/>
</dbReference>
<dbReference type="InterPro" id="IPR026030">
    <property type="entry name" value="Pur-cyt_permease_Fcy2/21/22"/>
</dbReference>
<gene>
    <name evidence="10" type="ORF">SAMN04489713_105273</name>
</gene>
<dbReference type="Pfam" id="PF02133">
    <property type="entry name" value="Transp_cyt_pur"/>
    <property type="match status" value="1"/>
</dbReference>
<keyword evidence="3 7" id="KW-0813">Transport</keyword>
<feature type="transmembrane region" description="Helical" evidence="9">
    <location>
        <begin position="38"/>
        <end position="61"/>
    </location>
</feature>
<evidence type="ECO:0000256" key="2">
    <source>
        <dbReference type="ARBA" id="ARBA00008974"/>
    </source>
</evidence>
<evidence type="ECO:0000256" key="5">
    <source>
        <dbReference type="ARBA" id="ARBA00022989"/>
    </source>
</evidence>
<name>A0A1I5GLS5_9ACTN</name>
<evidence type="ECO:0000256" key="4">
    <source>
        <dbReference type="ARBA" id="ARBA00022692"/>
    </source>
</evidence>
<comment type="similarity">
    <text evidence="2 7">Belongs to the purine-cytosine permease (2.A.39) family.</text>
</comment>
<feature type="transmembrane region" description="Helical" evidence="9">
    <location>
        <begin position="442"/>
        <end position="460"/>
    </location>
</feature>
<feature type="transmembrane region" description="Helical" evidence="9">
    <location>
        <begin position="336"/>
        <end position="355"/>
    </location>
</feature>
<feature type="transmembrane region" description="Helical" evidence="9">
    <location>
        <begin position="286"/>
        <end position="306"/>
    </location>
</feature>
<reference evidence="10 11" key="1">
    <citation type="submission" date="2016-10" db="EMBL/GenBank/DDBJ databases">
        <authorList>
            <person name="de Groot N.N."/>
        </authorList>
    </citation>
    <scope>NUCLEOTIDE SEQUENCE [LARGE SCALE GENOMIC DNA]</scope>
    <source>
        <strain evidence="10 11">DSM 43067</strain>
    </source>
</reference>
<feature type="transmembrane region" description="Helical" evidence="9">
    <location>
        <begin position="108"/>
        <end position="128"/>
    </location>
</feature>
<dbReference type="InParanoid" id="A0A1I5GLS5"/>
<accession>A0A1I5GLS5</accession>
<evidence type="ECO:0000256" key="6">
    <source>
        <dbReference type="ARBA" id="ARBA00023136"/>
    </source>
</evidence>
<feature type="transmembrane region" description="Helical" evidence="9">
    <location>
        <begin position="414"/>
        <end position="436"/>
    </location>
</feature>
<sequence>MTGTVHSQAPASGGGSPPLGAEARSIDFIPNEERTGKAWHLGTVWFGASVNLTGLATGFATLSIGASLFWTVVATVFGSLFGTFFMAFHSAQGPQLGLPQLVQSRPQFGYVGAALTVWVFVLVNYVAYNTSDALLSGASANSLSGMPKSLGYLIAALLAAVLAFCGYHWIHRVYRWLMWPMLVLLVLCTYAALTSDRLPSFTPGPFELAPFMSVFVIVAGFQLGWAPYVSDYSRYLPAGVGVRSTLWWTYLPSAISGIWVFVLGSIVSAAVPGADPVTAIRRTGDSLFAGFGAVLVLLMLVGLVAIMAVNQYGGSLTMLSMADSFWALKPTKRARAGSIALMSLVVFGLAQSVGIDRFNEFYGNALVFLAYLFTPWTAVNLVDFFFVRRGKYVIGEIFNPNGIYGRWGSQGITAYLVAIALMVPFMVTTPFTGFLAKQLGGVDYSIFVGLPVAGGLYWLLTRNLDRTREEAMVRDEALLPRH</sequence>
<dbReference type="AlphaFoldDB" id="A0A1I5GLS5"/>
<dbReference type="GO" id="GO:0005886">
    <property type="term" value="C:plasma membrane"/>
    <property type="evidence" value="ECO:0007669"/>
    <property type="project" value="TreeGrafter"/>
</dbReference>
<proteinExistence type="inferred from homology"/>
<keyword evidence="6 7" id="KW-0472">Membrane</keyword>
<evidence type="ECO:0000256" key="9">
    <source>
        <dbReference type="SAM" id="Phobius"/>
    </source>
</evidence>
<evidence type="ECO:0000256" key="1">
    <source>
        <dbReference type="ARBA" id="ARBA00004141"/>
    </source>
</evidence>
<feature type="transmembrane region" description="Helical" evidence="9">
    <location>
        <begin position="176"/>
        <end position="193"/>
    </location>
</feature>
<feature type="transmembrane region" description="Helical" evidence="9">
    <location>
        <begin position="68"/>
        <end position="88"/>
    </location>
</feature>
<dbReference type="GO" id="GO:0022857">
    <property type="term" value="F:transmembrane transporter activity"/>
    <property type="evidence" value="ECO:0007669"/>
    <property type="project" value="InterPro"/>
</dbReference>
<evidence type="ECO:0000256" key="3">
    <source>
        <dbReference type="ARBA" id="ARBA00022448"/>
    </source>
</evidence>
<protein>
    <submittedName>
        <fullName evidence="10">Purine-cytosine permease</fullName>
    </submittedName>
</protein>
<dbReference type="Gene3D" id="1.10.4160.10">
    <property type="entry name" value="Hydantoin permease"/>
    <property type="match status" value="1"/>
</dbReference>
<comment type="subcellular location">
    <subcellularLocation>
        <location evidence="1">Membrane</location>
        <topology evidence="1">Multi-pass membrane protein</topology>
    </subcellularLocation>
</comment>
<feature type="region of interest" description="Disordered" evidence="8">
    <location>
        <begin position="1"/>
        <end position="21"/>
    </location>
</feature>
<keyword evidence="4 9" id="KW-0812">Transmembrane</keyword>
<dbReference type="STRING" id="1993.SAMN04489713_105273"/>
<dbReference type="PIRSF" id="PIRSF002744">
    <property type="entry name" value="Pur-cyt_permease"/>
    <property type="match status" value="1"/>
</dbReference>
<keyword evidence="11" id="KW-1185">Reference proteome</keyword>
<dbReference type="RefSeq" id="WP_075021525.1">
    <property type="nucleotide sequence ID" value="NZ_FOVH01000005.1"/>
</dbReference>
<dbReference type="Proteomes" id="UP000183413">
    <property type="component" value="Unassembled WGS sequence"/>
</dbReference>
<evidence type="ECO:0000313" key="11">
    <source>
        <dbReference type="Proteomes" id="UP000183413"/>
    </source>
</evidence>
<keyword evidence="5 9" id="KW-1133">Transmembrane helix</keyword>
<feature type="transmembrane region" description="Helical" evidence="9">
    <location>
        <begin position="205"/>
        <end position="228"/>
    </location>
</feature>
<dbReference type="PANTHER" id="PTHR31806:SF1">
    <property type="entry name" value="PURINE-CYTOSINE PERMEASE FCY2-RELATED"/>
    <property type="match status" value="1"/>
</dbReference>
<dbReference type="InterPro" id="IPR001248">
    <property type="entry name" value="Pur-cyt_permease"/>
</dbReference>